<dbReference type="InterPro" id="IPR014001">
    <property type="entry name" value="Helicase_ATP-bd"/>
</dbReference>
<accession>A0A7J0CWX3</accession>
<feature type="compositionally biased region" description="Basic residues" evidence="17">
    <location>
        <begin position="646"/>
        <end position="666"/>
    </location>
</feature>
<evidence type="ECO:0000256" key="14">
    <source>
        <dbReference type="ARBA" id="ARBA00023235"/>
    </source>
</evidence>
<evidence type="ECO:0000256" key="11">
    <source>
        <dbReference type="ARBA" id="ARBA00023125"/>
    </source>
</evidence>
<dbReference type="PANTHER" id="PTHR13710:SF105">
    <property type="entry name" value="ATP-DEPENDENT DNA HELICASE Q1"/>
    <property type="match status" value="1"/>
</dbReference>
<keyword evidence="13" id="KW-0234">DNA repair</keyword>
<evidence type="ECO:0000256" key="6">
    <source>
        <dbReference type="ARBA" id="ARBA00022763"/>
    </source>
</evidence>
<feature type="region of interest" description="Disordered" evidence="17">
    <location>
        <begin position="646"/>
        <end position="717"/>
    </location>
</feature>
<dbReference type="GO" id="GO:0009378">
    <property type="term" value="F:four-way junction helicase activity"/>
    <property type="evidence" value="ECO:0007669"/>
    <property type="project" value="TreeGrafter"/>
</dbReference>
<dbReference type="InterPro" id="IPR032284">
    <property type="entry name" value="RecQ_Zn-bd"/>
</dbReference>
<keyword evidence="9" id="KW-0862">Zinc</keyword>
<evidence type="ECO:0000256" key="15">
    <source>
        <dbReference type="ARBA" id="ARBA00034617"/>
    </source>
</evidence>
<evidence type="ECO:0000256" key="13">
    <source>
        <dbReference type="ARBA" id="ARBA00023204"/>
    </source>
</evidence>
<dbReference type="GO" id="GO:0006281">
    <property type="term" value="P:DNA repair"/>
    <property type="evidence" value="ECO:0007669"/>
    <property type="project" value="UniProtKB-KW"/>
</dbReference>
<dbReference type="GO" id="GO:0006310">
    <property type="term" value="P:DNA recombination"/>
    <property type="evidence" value="ECO:0007669"/>
    <property type="project" value="UniProtKB-UniRule"/>
</dbReference>
<comment type="similarity">
    <text evidence="3">Belongs to the helicase family. RecQ subfamily.</text>
</comment>
<dbReference type="NCBIfam" id="TIGR00614">
    <property type="entry name" value="recQ_fam"/>
    <property type="match status" value="1"/>
</dbReference>
<dbReference type="GO" id="GO:0016787">
    <property type="term" value="F:hydrolase activity"/>
    <property type="evidence" value="ECO:0007669"/>
    <property type="project" value="UniProtKB-KW"/>
</dbReference>
<comment type="caution">
    <text evidence="21">The sequence shown here is derived from an EMBL/GenBank/DDBJ whole genome shotgun (WGS) entry which is preliminary data.</text>
</comment>
<comment type="cofactor">
    <cofactor evidence="1">
        <name>Mg(2+)</name>
        <dbReference type="ChEBI" id="CHEBI:18420"/>
    </cofactor>
</comment>
<dbReference type="GO" id="GO:0046872">
    <property type="term" value="F:metal ion binding"/>
    <property type="evidence" value="ECO:0007669"/>
    <property type="project" value="UniProtKB-KW"/>
</dbReference>
<proteinExistence type="inferred from homology"/>
<evidence type="ECO:0000256" key="16">
    <source>
        <dbReference type="NCBIfam" id="TIGR01389"/>
    </source>
</evidence>
<evidence type="ECO:0000256" key="2">
    <source>
        <dbReference type="ARBA" id="ARBA00001947"/>
    </source>
</evidence>
<keyword evidence="10" id="KW-0067">ATP-binding</keyword>
<evidence type="ECO:0000256" key="8">
    <source>
        <dbReference type="ARBA" id="ARBA00022806"/>
    </source>
</evidence>
<comment type="cofactor">
    <cofactor evidence="2">
        <name>Zn(2+)</name>
        <dbReference type="ChEBI" id="CHEBI:29105"/>
    </cofactor>
</comment>
<dbReference type="AlphaFoldDB" id="A0A7J0CWX3"/>
<dbReference type="SMART" id="SM00490">
    <property type="entry name" value="HELICc"/>
    <property type="match status" value="1"/>
</dbReference>
<keyword evidence="7" id="KW-0378">Hydrolase</keyword>
<keyword evidence="6" id="KW-0227">DNA damage</keyword>
<dbReference type="SUPFAM" id="SSF47819">
    <property type="entry name" value="HRDC-like"/>
    <property type="match status" value="1"/>
</dbReference>
<sequence>MRTSGDRALGVTMDVTGTVTGNGTDTDNGSETEAQRTLHRVFGYDAFRGEQGEVIEHVVSGGDAVVLMPTGGGKSLCYQIPSLVRRGTGVVVSPLIALMQDQVDALRALGVRAGFMNSTQDFDERRSMEAQFLAGELDLLYLAPERLRLDSTLSLLARGEISVFAIDEAHCVAQWGHDFRPDYLALSVLGERWPDVPRIALTATATGATHEEITRRLGMPDAKHFVASFDRPNIQYRIVPKSDPKKQLLTFLQEEHAGDAGIVYCLSRASTEKIAEYLTRNGVNAVPYHAGLDASTRATHQARFLREEGLVVVATIAFGMGIDKPDVRFVAHLDLPKSVEGYYQETGRAGRDGDPSTAWMAYGLQDVVQQRKLIQGGEGDEAHRRRAAAHLDSMLALCETVQCRRAQLLTYFGQEPTAANCGNCDTCLVPPETWDGTVVSQKLLSTVVRLKRERNQKFGAGQIIDILLGRKTAKVIQFDHDQLSVFGIGEELAEAEWRGVVRQLLAQGLLAVEGEYGTLVLTEESATVLGREREVLLRKEPKKPTSRSSSSAGGSKGAKGKAAAADLPASAVPVFEALRTWRGATAKEQGVPAYVIFHDATLREIATLHPSSLAELGASAAWARRSWRRTGRACWRSWRRRFRGRPRRLPQPKLPHPARHRPRPVRRPPQPRWPPPPSRPATPSSPGTRNRPSTSEYRAVRSRAAGPGPGPPPGGGA</sequence>
<feature type="region of interest" description="Disordered" evidence="17">
    <location>
        <begin position="537"/>
        <end position="564"/>
    </location>
</feature>
<evidence type="ECO:0000313" key="21">
    <source>
        <dbReference type="EMBL" id="GFN06247.1"/>
    </source>
</evidence>
<dbReference type="InterPro" id="IPR018982">
    <property type="entry name" value="RQC_domain"/>
</dbReference>
<feature type="compositionally biased region" description="Pro residues" evidence="17">
    <location>
        <begin position="667"/>
        <end position="680"/>
    </location>
</feature>
<feature type="compositionally biased region" description="Pro residues" evidence="17">
    <location>
        <begin position="708"/>
        <end position="717"/>
    </location>
</feature>
<name>A0A7J0CWX3_STRMI</name>
<dbReference type="GO" id="GO:0006260">
    <property type="term" value="P:DNA replication"/>
    <property type="evidence" value="ECO:0007669"/>
    <property type="project" value="InterPro"/>
</dbReference>
<organism evidence="21 22">
    <name type="scientific">Streptomyces microflavus</name>
    <name type="common">Streptomyces lipmanii</name>
    <dbReference type="NCBI Taxonomy" id="1919"/>
    <lineage>
        <taxon>Bacteria</taxon>
        <taxon>Bacillati</taxon>
        <taxon>Actinomycetota</taxon>
        <taxon>Actinomycetes</taxon>
        <taxon>Kitasatosporales</taxon>
        <taxon>Streptomycetaceae</taxon>
        <taxon>Streptomyces</taxon>
    </lineage>
</organism>
<comment type="catalytic activity">
    <reaction evidence="15">
        <text>Couples ATP hydrolysis with the unwinding of duplex DNA by translocating in the 3'-5' direction.</text>
        <dbReference type="EC" id="5.6.2.4"/>
    </reaction>
</comment>
<feature type="compositionally biased region" description="Polar residues" evidence="17">
    <location>
        <begin position="687"/>
        <end position="696"/>
    </location>
</feature>
<dbReference type="InterPro" id="IPR027417">
    <property type="entry name" value="P-loop_NTPase"/>
</dbReference>
<evidence type="ECO:0000256" key="17">
    <source>
        <dbReference type="SAM" id="MobiDB-lite"/>
    </source>
</evidence>
<dbReference type="InterPro" id="IPR006293">
    <property type="entry name" value="DNA_helicase_ATP-dep_RecQ_bac"/>
</dbReference>
<dbReference type="SMART" id="SM00487">
    <property type="entry name" value="DEXDc"/>
    <property type="match status" value="1"/>
</dbReference>
<dbReference type="Proteomes" id="UP000498740">
    <property type="component" value="Unassembled WGS sequence"/>
</dbReference>
<evidence type="ECO:0000256" key="10">
    <source>
        <dbReference type="ARBA" id="ARBA00022840"/>
    </source>
</evidence>
<dbReference type="GO" id="GO:0030894">
    <property type="term" value="C:replisome"/>
    <property type="evidence" value="ECO:0007669"/>
    <property type="project" value="TreeGrafter"/>
</dbReference>
<dbReference type="GO" id="GO:0043138">
    <property type="term" value="F:3'-5' DNA helicase activity"/>
    <property type="evidence" value="ECO:0007669"/>
    <property type="project" value="UniProtKB-EC"/>
</dbReference>
<evidence type="ECO:0000256" key="5">
    <source>
        <dbReference type="ARBA" id="ARBA00022741"/>
    </source>
</evidence>
<evidence type="ECO:0000313" key="22">
    <source>
        <dbReference type="Proteomes" id="UP000498740"/>
    </source>
</evidence>
<dbReference type="Pfam" id="PF00270">
    <property type="entry name" value="DEAD"/>
    <property type="match status" value="1"/>
</dbReference>
<dbReference type="InterPro" id="IPR001650">
    <property type="entry name" value="Helicase_C-like"/>
</dbReference>
<dbReference type="Pfam" id="PF00271">
    <property type="entry name" value="Helicase_C"/>
    <property type="match status" value="1"/>
</dbReference>
<reference evidence="21 22" key="1">
    <citation type="submission" date="2020-05" db="EMBL/GenBank/DDBJ databases">
        <title>Whole genome shotgun sequence of Streptomyces microflavus NBRC 13062.</title>
        <authorList>
            <person name="Komaki H."/>
            <person name="Tamura T."/>
        </authorList>
    </citation>
    <scope>NUCLEOTIDE SEQUENCE [LARGE SCALE GENOMIC DNA]</scope>
    <source>
        <strain evidence="21 22">NBRC 13062</strain>
    </source>
</reference>
<feature type="domain" description="Helicase ATP-binding" evidence="19">
    <location>
        <begin position="55"/>
        <end position="223"/>
    </location>
</feature>
<dbReference type="CDD" id="cd17920">
    <property type="entry name" value="DEXHc_RecQ"/>
    <property type="match status" value="1"/>
</dbReference>
<dbReference type="InterPro" id="IPR010997">
    <property type="entry name" value="HRDC-like_sf"/>
</dbReference>
<dbReference type="Gene3D" id="3.40.50.300">
    <property type="entry name" value="P-loop containing nucleotide triphosphate hydrolases"/>
    <property type="match status" value="2"/>
</dbReference>
<dbReference type="InterPro" id="IPR004589">
    <property type="entry name" value="DNA_helicase_ATP-dep_RecQ"/>
</dbReference>
<keyword evidence="4" id="KW-0479">Metal-binding</keyword>
<evidence type="ECO:0000256" key="1">
    <source>
        <dbReference type="ARBA" id="ARBA00001946"/>
    </source>
</evidence>
<dbReference type="Pfam" id="PF00570">
    <property type="entry name" value="HRDC"/>
    <property type="match status" value="1"/>
</dbReference>
<dbReference type="Pfam" id="PF16124">
    <property type="entry name" value="RecQ_Zn_bind"/>
    <property type="match status" value="1"/>
</dbReference>
<dbReference type="GO" id="GO:0043590">
    <property type="term" value="C:bacterial nucleoid"/>
    <property type="evidence" value="ECO:0007669"/>
    <property type="project" value="TreeGrafter"/>
</dbReference>
<evidence type="ECO:0000256" key="4">
    <source>
        <dbReference type="ARBA" id="ARBA00022723"/>
    </source>
</evidence>
<dbReference type="InterPro" id="IPR036388">
    <property type="entry name" value="WH-like_DNA-bd_sf"/>
</dbReference>
<dbReference type="EMBL" id="BLWD01000001">
    <property type="protein sequence ID" value="GFN06247.1"/>
    <property type="molecule type" value="Genomic_DNA"/>
</dbReference>
<dbReference type="GO" id="GO:0005524">
    <property type="term" value="F:ATP binding"/>
    <property type="evidence" value="ECO:0007669"/>
    <property type="project" value="UniProtKB-KW"/>
</dbReference>
<evidence type="ECO:0000256" key="3">
    <source>
        <dbReference type="ARBA" id="ARBA00005446"/>
    </source>
</evidence>
<dbReference type="PROSITE" id="PS51192">
    <property type="entry name" value="HELICASE_ATP_BIND_1"/>
    <property type="match status" value="1"/>
</dbReference>
<protein>
    <recommendedName>
        <fullName evidence="16">DNA helicase RecQ</fullName>
        <ecNumber evidence="16">5.6.2.4</ecNumber>
    </recommendedName>
</protein>
<evidence type="ECO:0000256" key="7">
    <source>
        <dbReference type="ARBA" id="ARBA00022801"/>
    </source>
</evidence>
<dbReference type="InterPro" id="IPR011545">
    <property type="entry name" value="DEAD/DEAH_box_helicase_dom"/>
</dbReference>
<dbReference type="GO" id="GO:0009432">
    <property type="term" value="P:SOS response"/>
    <property type="evidence" value="ECO:0007669"/>
    <property type="project" value="UniProtKB-UniRule"/>
</dbReference>
<keyword evidence="5" id="KW-0547">Nucleotide-binding</keyword>
<dbReference type="GO" id="GO:0003677">
    <property type="term" value="F:DNA binding"/>
    <property type="evidence" value="ECO:0007669"/>
    <property type="project" value="UniProtKB-KW"/>
</dbReference>
<gene>
    <name evidence="21" type="ORF">Smic_48030</name>
</gene>
<evidence type="ECO:0000259" key="18">
    <source>
        <dbReference type="PROSITE" id="PS50967"/>
    </source>
</evidence>
<evidence type="ECO:0000256" key="12">
    <source>
        <dbReference type="ARBA" id="ARBA00023172"/>
    </source>
</evidence>
<evidence type="ECO:0000259" key="20">
    <source>
        <dbReference type="PROSITE" id="PS51194"/>
    </source>
</evidence>
<dbReference type="Pfam" id="PF09382">
    <property type="entry name" value="RQC"/>
    <property type="match status" value="1"/>
</dbReference>
<evidence type="ECO:0000259" key="19">
    <source>
        <dbReference type="PROSITE" id="PS51192"/>
    </source>
</evidence>
<evidence type="ECO:0000256" key="9">
    <source>
        <dbReference type="ARBA" id="ARBA00022833"/>
    </source>
</evidence>
<dbReference type="Gene3D" id="1.10.10.10">
    <property type="entry name" value="Winged helix-like DNA-binding domain superfamily/Winged helix DNA-binding domain"/>
    <property type="match status" value="1"/>
</dbReference>
<dbReference type="GO" id="GO:0005737">
    <property type="term" value="C:cytoplasm"/>
    <property type="evidence" value="ECO:0007669"/>
    <property type="project" value="TreeGrafter"/>
</dbReference>
<dbReference type="CDD" id="cd18794">
    <property type="entry name" value="SF2_C_RecQ"/>
    <property type="match status" value="1"/>
</dbReference>
<keyword evidence="12" id="KW-0233">DNA recombination</keyword>
<dbReference type="PROSITE" id="PS50967">
    <property type="entry name" value="HRDC"/>
    <property type="match status" value="1"/>
</dbReference>
<dbReference type="PROSITE" id="PS51194">
    <property type="entry name" value="HELICASE_CTER"/>
    <property type="match status" value="1"/>
</dbReference>
<keyword evidence="14" id="KW-0413">Isomerase</keyword>
<feature type="domain" description="Helicase C-terminal" evidence="20">
    <location>
        <begin position="244"/>
        <end position="395"/>
    </location>
</feature>
<keyword evidence="11" id="KW-0238">DNA-binding</keyword>
<dbReference type="FunFam" id="3.40.50.300:FF:000296">
    <property type="entry name" value="ATP-dependent DNA helicase RecQ"/>
    <property type="match status" value="1"/>
</dbReference>
<dbReference type="FunFam" id="3.40.50.300:FF:000156">
    <property type="entry name" value="ATP-dependent DNA helicase recQ"/>
    <property type="match status" value="1"/>
</dbReference>
<dbReference type="InterPro" id="IPR002121">
    <property type="entry name" value="HRDC_dom"/>
</dbReference>
<dbReference type="PANTHER" id="PTHR13710">
    <property type="entry name" value="DNA HELICASE RECQ FAMILY MEMBER"/>
    <property type="match status" value="1"/>
</dbReference>
<dbReference type="SUPFAM" id="SSF52540">
    <property type="entry name" value="P-loop containing nucleoside triphosphate hydrolases"/>
    <property type="match status" value="2"/>
</dbReference>
<keyword evidence="8 21" id="KW-0347">Helicase</keyword>
<dbReference type="NCBIfam" id="TIGR01389">
    <property type="entry name" value="recQ"/>
    <property type="match status" value="1"/>
</dbReference>
<dbReference type="SMART" id="SM00956">
    <property type="entry name" value="RQC"/>
    <property type="match status" value="1"/>
</dbReference>
<dbReference type="InterPro" id="IPR044876">
    <property type="entry name" value="HRDC_dom_sf"/>
</dbReference>
<dbReference type="Gene3D" id="1.10.150.80">
    <property type="entry name" value="HRDC domain"/>
    <property type="match status" value="1"/>
</dbReference>
<dbReference type="EC" id="5.6.2.4" evidence="16"/>
<feature type="domain" description="HRDC" evidence="18">
    <location>
        <begin position="568"/>
        <end position="649"/>
    </location>
</feature>